<keyword evidence="1" id="KW-0812">Transmembrane</keyword>
<feature type="transmembrane region" description="Helical" evidence="1">
    <location>
        <begin position="6"/>
        <end position="25"/>
    </location>
</feature>
<keyword evidence="1" id="KW-0472">Membrane</keyword>
<evidence type="ECO:0000313" key="2">
    <source>
        <dbReference type="EMBL" id="EMN30190.1"/>
    </source>
</evidence>
<evidence type="ECO:0000313" key="3">
    <source>
        <dbReference type="Proteomes" id="UP000012137"/>
    </source>
</evidence>
<name>M6KEE0_LEPIR</name>
<sequence length="44" mass="5299">MNFKFLVILFVVIFGITTNYFGDSLPKMEQQKKRLNLTNKVWLY</sequence>
<protein>
    <submittedName>
        <fullName evidence="2">Uncharacterized protein</fullName>
    </submittedName>
</protein>
<gene>
    <name evidence="2" type="ORF">LEP1GSC083_2805</name>
</gene>
<dbReference type="Proteomes" id="UP000012137">
    <property type="component" value="Unassembled WGS sequence"/>
</dbReference>
<comment type="caution">
    <text evidence="2">The sequence shown here is derived from an EMBL/GenBank/DDBJ whole genome shotgun (WGS) entry which is preliminary data.</text>
</comment>
<organism evidence="2 3">
    <name type="scientific">Leptospira interrogans serovar Pyrogenes str. L0374</name>
    <dbReference type="NCBI Taxonomy" id="1049928"/>
    <lineage>
        <taxon>Bacteria</taxon>
        <taxon>Pseudomonadati</taxon>
        <taxon>Spirochaetota</taxon>
        <taxon>Spirochaetia</taxon>
        <taxon>Leptospirales</taxon>
        <taxon>Leptospiraceae</taxon>
        <taxon>Leptospira</taxon>
    </lineage>
</organism>
<evidence type="ECO:0000256" key="1">
    <source>
        <dbReference type="SAM" id="Phobius"/>
    </source>
</evidence>
<proteinExistence type="predicted"/>
<accession>M6KEE0</accession>
<reference evidence="2 3" key="1">
    <citation type="submission" date="2013-01" db="EMBL/GenBank/DDBJ databases">
        <authorList>
            <person name="Harkins D.M."/>
            <person name="Durkin A.S."/>
            <person name="Brinkac L.M."/>
            <person name="Haft D.H."/>
            <person name="Selengut J.D."/>
            <person name="Sanka R."/>
            <person name="DePew J."/>
            <person name="Purushe J."/>
            <person name="Peacock S.J."/>
            <person name="Thaipadungpanit J."/>
            <person name="Wuthiekanun V.W."/>
            <person name="Day N.P."/>
            <person name="Vinetz J.M."/>
            <person name="Sutton G.G."/>
            <person name="Nierman W.C."/>
            <person name="Fouts D.E."/>
        </authorList>
    </citation>
    <scope>NUCLEOTIDE SEQUENCE [LARGE SCALE GENOMIC DNA]</scope>
    <source>
        <strain evidence="2 3">L0374</strain>
    </source>
</reference>
<keyword evidence="1" id="KW-1133">Transmembrane helix</keyword>
<dbReference type="EMBL" id="AHMZ02000094">
    <property type="protein sequence ID" value="EMN30190.1"/>
    <property type="molecule type" value="Genomic_DNA"/>
</dbReference>
<dbReference type="AlphaFoldDB" id="M6KEE0"/>